<dbReference type="Gene3D" id="2.60.120.1140">
    <property type="entry name" value="Protein of unknown function DUF192"/>
    <property type="match status" value="1"/>
</dbReference>
<keyword evidence="2" id="KW-1185">Reference proteome</keyword>
<dbReference type="InterPro" id="IPR038695">
    <property type="entry name" value="Saro_0823-like_sf"/>
</dbReference>
<protein>
    <submittedName>
        <fullName evidence="1">DUF192 domain-containing protein</fullName>
    </submittedName>
</protein>
<dbReference type="Proteomes" id="UP000443582">
    <property type="component" value="Unassembled WGS sequence"/>
</dbReference>
<evidence type="ECO:0000313" key="1">
    <source>
        <dbReference type="EMBL" id="RZF22882.1"/>
    </source>
</evidence>
<reference evidence="2" key="1">
    <citation type="journal article" date="2019" name="Int. J. Syst. Evol. Microbiol.">
        <title>Halobacteriovorax valvorus sp. nov., a novel prokaryotic predator isolated from coastal seawater of China.</title>
        <authorList>
            <person name="Chen M.-X."/>
        </authorList>
    </citation>
    <scope>NUCLEOTIDE SEQUENCE [LARGE SCALE GENOMIC DNA]</scope>
    <source>
        <strain evidence="2">BL9</strain>
    </source>
</reference>
<dbReference type="Pfam" id="PF02643">
    <property type="entry name" value="DUF192"/>
    <property type="match status" value="1"/>
</dbReference>
<gene>
    <name evidence="1" type="ORF">DAY19_03660</name>
</gene>
<accession>A0ABY0INU9</accession>
<dbReference type="InterPro" id="IPR003795">
    <property type="entry name" value="DUF192"/>
</dbReference>
<proteinExistence type="predicted"/>
<dbReference type="RefSeq" id="WP_114705826.1">
    <property type="nucleotide sequence ID" value="NZ_QDKL01000001.1"/>
</dbReference>
<sequence length="112" mass="12948">MKITCGQYQICNNAIVADSFFKKLKGLMFSDRMDGFDGMVFYGTNAIHTCFMNYKIDVVFFNRKNEIIKIYRGLKPWRHTQIVFKASRVLELANGQLPLEVKEGDHLDICTS</sequence>
<evidence type="ECO:0000313" key="2">
    <source>
        <dbReference type="Proteomes" id="UP000443582"/>
    </source>
</evidence>
<dbReference type="PANTHER" id="PTHR37953:SF1">
    <property type="entry name" value="UPF0127 PROTEIN MJ1496"/>
    <property type="match status" value="1"/>
</dbReference>
<name>A0ABY0INU9_9BACT</name>
<dbReference type="PANTHER" id="PTHR37953">
    <property type="entry name" value="UPF0127 PROTEIN MJ1496"/>
    <property type="match status" value="1"/>
</dbReference>
<comment type="caution">
    <text evidence="1">The sequence shown here is derived from an EMBL/GenBank/DDBJ whole genome shotgun (WGS) entry which is preliminary data.</text>
</comment>
<dbReference type="EMBL" id="QDKL01000001">
    <property type="protein sequence ID" value="RZF22882.1"/>
    <property type="molecule type" value="Genomic_DNA"/>
</dbReference>
<organism evidence="1 2">
    <name type="scientific">Halobacteriovorax vibrionivorans</name>
    <dbReference type="NCBI Taxonomy" id="2152716"/>
    <lineage>
        <taxon>Bacteria</taxon>
        <taxon>Pseudomonadati</taxon>
        <taxon>Bdellovibrionota</taxon>
        <taxon>Bacteriovoracia</taxon>
        <taxon>Bacteriovoracales</taxon>
        <taxon>Halobacteriovoraceae</taxon>
        <taxon>Halobacteriovorax</taxon>
    </lineage>
</organism>